<sequence>MLTSAQTTMPPRAVSPRHAVLEEAIGAALQQVGTGFAAFRTQLAARLTESSQPPADSRDRLRAASLLHERHEALLPRVTDALGRALREELAQLAPEPRVAGQPLALVPYDEMDQRVARAAIARPFDAAHADALATLNAGLAHLFERQSLRVNPFRPEVFIAALHEAWTAFDGEEGSAAAMLALVQAGCFHDLAAVYAAVNGVLERHGLLPGPLRRPLAQQPVRQQGHDARREALLASRLHAFFGQSGVAGDRATADTTAAGEAGTLAPRLLRWLASLPDAVGANAIALSSLKRDAPRGMLSRADEGTIDLLGAVFDTVSADEAISSESRELLQLLQLPLLKAALADKQFFFHAGHPARKLLELLSRMGWERTLAGTGRRDDRQFQAMRRSVDVAAREDDAASAAFAQAVRELEAALKEEEADAAAVLAVPVAAALKQEKTATARRAARDAVALRVGTGEVVAVVEAFLENRWTDVLTVAYSIDDDKPGAVRHATQAMDDLLWSVRPKLDADERRQLIARLPGLLATLNRWLDVVKWHDADRLRFFAELADCHASIVRAPLDMTAERRIELSMQAATLAAERRLARAADARSAESAESAQSAQSAQSAAAPALAPEEELAGLARGTWFEFAEDGGARRVKLAWISPLRSLYIFSNGAREEAFSLPAQALAQRLHAGTATVLQAEGVVARALARALAVNDPAAELDSAAA</sequence>
<dbReference type="Pfam" id="PF07793">
    <property type="entry name" value="DUF1631"/>
    <property type="match status" value="1"/>
</dbReference>
<reference evidence="3 4" key="1">
    <citation type="submission" date="2020-08" db="EMBL/GenBank/DDBJ databases">
        <title>Genomic Encyclopedia of Type Strains, Phase III (KMG-III): the genomes of soil and plant-associated and newly described type strains.</title>
        <authorList>
            <person name="Whitman W."/>
        </authorList>
    </citation>
    <scope>NUCLEOTIDE SEQUENCE [LARGE SCALE GENOMIC DNA]</scope>
    <source>
        <strain evidence="3 4">CECT 7753</strain>
    </source>
</reference>
<feature type="coiled-coil region" evidence="1">
    <location>
        <begin position="402"/>
        <end position="429"/>
    </location>
</feature>
<evidence type="ECO:0000313" key="4">
    <source>
        <dbReference type="Proteomes" id="UP000584325"/>
    </source>
</evidence>
<protein>
    <recommendedName>
        <fullName evidence="5">DUF1631 family protein</fullName>
    </recommendedName>
</protein>
<dbReference type="EMBL" id="JACHXS010000003">
    <property type="protein sequence ID" value="MBB3221365.1"/>
    <property type="molecule type" value="Genomic_DNA"/>
</dbReference>
<name>A0A7W5HAF7_9BURK</name>
<evidence type="ECO:0008006" key="5">
    <source>
        <dbReference type="Google" id="ProtNLM"/>
    </source>
</evidence>
<feature type="compositionally biased region" description="Low complexity" evidence="2">
    <location>
        <begin position="594"/>
        <end position="609"/>
    </location>
</feature>
<evidence type="ECO:0000256" key="2">
    <source>
        <dbReference type="SAM" id="MobiDB-lite"/>
    </source>
</evidence>
<feature type="region of interest" description="Disordered" evidence="2">
    <location>
        <begin position="589"/>
        <end position="609"/>
    </location>
</feature>
<dbReference type="InterPro" id="IPR012434">
    <property type="entry name" value="DUF1631"/>
</dbReference>
<keyword evidence="1" id="KW-0175">Coiled coil</keyword>
<accession>A0A7W5HAF7</accession>
<dbReference type="RefSeq" id="WP_229422577.1">
    <property type="nucleotide sequence ID" value="NZ_CP040017.1"/>
</dbReference>
<dbReference type="AlphaFoldDB" id="A0A7W5HAF7"/>
<comment type="caution">
    <text evidence="3">The sequence shown here is derived from an EMBL/GenBank/DDBJ whole genome shotgun (WGS) entry which is preliminary data.</text>
</comment>
<proteinExistence type="predicted"/>
<organism evidence="3 4">
    <name type="scientific">Pseudoduganella umbonata</name>
    <dbReference type="NCBI Taxonomy" id="864828"/>
    <lineage>
        <taxon>Bacteria</taxon>
        <taxon>Pseudomonadati</taxon>
        <taxon>Pseudomonadota</taxon>
        <taxon>Betaproteobacteria</taxon>
        <taxon>Burkholderiales</taxon>
        <taxon>Oxalobacteraceae</taxon>
        <taxon>Telluria group</taxon>
        <taxon>Pseudoduganella</taxon>
    </lineage>
</organism>
<gene>
    <name evidence="3" type="ORF">FHS02_002172</name>
</gene>
<evidence type="ECO:0000256" key="1">
    <source>
        <dbReference type="SAM" id="Coils"/>
    </source>
</evidence>
<evidence type="ECO:0000313" key="3">
    <source>
        <dbReference type="EMBL" id="MBB3221365.1"/>
    </source>
</evidence>
<dbReference type="Proteomes" id="UP000584325">
    <property type="component" value="Unassembled WGS sequence"/>
</dbReference>